<feature type="signal peptide" evidence="4">
    <location>
        <begin position="1"/>
        <end position="24"/>
    </location>
</feature>
<dbReference type="CDD" id="cd11614">
    <property type="entry name" value="SAF_CpaB_FlgA_like"/>
    <property type="match status" value="1"/>
</dbReference>
<keyword evidence="6" id="KW-0969">Cilium</keyword>
<evidence type="ECO:0000256" key="2">
    <source>
        <dbReference type="ARBA" id="ARBA00022729"/>
    </source>
</evidence>
<name>A0A318T8T7_9BRAD</name>
<dbReference type="Pfam" id="PF13144">
    <property type="entry name" value="ChapFlgA"/>
    <property type="match status" value="1"/>
</dbReference>
<comment type="caution">
    <text evidence="6">The sequence shown here is derived from an EMBL/GenBank/DDBJ whole genome shotgun (WGS) entry which is preliminary data.</text>
</comment>
<evidence type="ECO:0000259" key="5">
    <source>
        <dbReference type="SMART" id="SM00858"/>
    </source>
</evidence>
<reference evidence="6 7" key="1">
    <citation type="submission" date="2018-06" db="EMBL/GenBank/DDBJ databases">
        <title>Genomic Encyclopedia of Archaeal and Bacterial Type Strains, Phase II (KMG-II): from individual species to whole genera.</title>
        <authorList>
            <person name="Goeker M."/>
        </authorList>
    </citation>
    <scope>NUCLEOTIDE SEQUENCE [LARGE SCALE GENOMIC DNA]</scope>
    <source>
        <strain evidence="6 7">JCM 11668</strain>
    </source>
</reference>
<comment type="subcellular location">
    <subcellularLocation>
        <location evidence="1">Periplasm</location>
    </subcellularLocation>
</comment>
<dbReference type="Gene3D" id="3.90.1210.10">
    <property type="entry name" value="Antifreeze-like/N-acetylneuraminic acid synthase C-terminal domain"/>
    <property type="match status" value="1"/>
</dbReference>
<evidence type="ECO:0000256" key="4">
    <source>
        <dbReference type="SAM" id="SignalP"/>
    </source>
</evidence>
<dbReference type="NCBIfam" id="TIGR03170">
    <property type="entry name" value="flgA_cterm"/>
    <property type="match status" value="1"/>
</dbReference>
<dbReference type="SMART" id="SM00858">
    <property type="entry name" value="SAF"/>
    <property type="match status" value="1"/>
</dbReference>
<evidence type="ECO:0000256" key="3">
    <source>
        <dbReference type="ARBA" id="ARBA00022764"/>
    </source>
</evidence>
<keyword evidence="6" id="KW-0282">Flagellum</keyword>
<keyword evidence="3" id="KW-0574">Periplasm</keyword>
<dbReference type="PANTHER" id="PTHR36307">
    <property type="entry name" value="FLAGELLA BASAL BODY P-RING FORMATION PROTEIN FLGA"/>
    <property type="match status" value="1"/>
</dbReference>
<dbReference type="Proteomes" id="UP000248148">
    <property type="component" value="Unassembled WGS sequence"/>
</dbReference>
<gene>
    <name evidence="6" type="ORF">BJ122_12716</name>
</gene>
<evidence type="ECO:0000313" key="7">
    <source>
        <dbReference type="Proteomes" id="UP000248148"/>
    </source>
</evidence>
<dbReference type="GO" id="GO:0044780">
    <property type="term" value="P:bacterial-type flagellum assembly"/>
    <property type="evidence" value="ECO:0007669"/>
    <property type="project" value="InterPro"/>
</dbReference>
<accession>A0A318T8T7</accession>
<dbReference type="GO" id="GO:0042597">
    <property type="term" value="C:periplasmic space"/>
    <property type="evidence" value="ECO:0007669"/>
    <property type="project" value="UniProtKB-SubCell"/>
</dbReference>
<dbReference type="OrthoDB" id="5323072at2"/>
<keyword evidence="7" id="KW-1185">Reference proteome</keyword>
<keyword evidence="6" id="KW-0966">Cell projection</keyword>
<sequence length="343" mass="36668">MARRSTYILLIAGLAALCGSAGHAEQPAEIARPVLRPSVTVNSDLVLIGDMVENAGAAAGIAIYRAPDIGTTGSLPTAKVLAALRAHRVIGVDTRDIREVTVSRLSRAIDGHEIESEVIRALARQNGRSDHATFNLKFDREPQDVQLDPSNVGALEAVAVRHDSRTGRFDVTFEVAHETGGTPVKLRYTGNAIETVETAVLARSVERNEVVKASDVMMERRPRSEVGPDALDRSSVVGMQARRALRPGQPLRSADLAKPDLVQRDQGVTLIYELPGIYLTMRGKAMENGAEGDVVNVLNIQSKRTISGIVIGRGQVSISAGQPRQIAYAEQPAAAPADAAKPE</sequence>
<dbReference type="EMBL" id="QJTI01000027">
    <property type="protein sequence ID" value="PYF00158.1"/>
    <property type="molecule type" value="Genomic_DNA"/>
</dbReference>
<dbReference type="PANTHER" id="PTHR36307:SF1">
    <property type="entry name" value="FLAGELLA BASAL BODY P-RING FORMATION PROTEIN FLGA"/>
    <property type="match status" value="1"/>
</dbReference>
<keyword evidence="2 4" id="KW-0732">Signal</keyword>
<dbReference type="InterPro" id="IPR013974">
    <property type="entry name" value="SAF"/>
</dbReference>
<evidence type="ECO:0000313" key="6">
    <source>
        <dbReference type="EMBL" id="PYF00158.1"/>
    </source>
</evidence>
<evidence type="ECO:0000256" key="1">
    <source>
        <dbReference type="ARBA" id="ARBA00004418"/>
    </source>
</evidence>
<protein>
    <submittedName>
        <fullName evidence="6">Flagella basal body P-ring formation protein FlgA</fullName>
    </submittedName>
</protein>
<dbReference type="InterPro" id="IPR039246">
    <property type="entry name" value="Flagellar_FlgA"/>
</dbReference>
<feature type="domain" description="SAF" evidence="5">
    <location>
        <begin position="196"/>
        <end position="257"/>
    </location>
</feature>
<dbReference type="InterPro" id="IPR017585">
    <property type="entry name" value="SAF_FlgA"/>
</dbReference>
<feature type="chain" id="PRO_5016311348" evidence="4">
    <location>
        <begin position="25"/>
        <end position="343"/>
    </location>
</feature>
<dbReference type="AlphaFoldDB" id="A0A318T8T7"/>
<organism evidence="6 7">
    <name type="scientific">Rhodopseudomonas faecalis</name>
    <dbReference type="NCBI Taxonomy" id="99655"/>
    <lineage>
        <taxon>Bacteria</taxon>
        <taxon>Pseudomonadati</taxon>
        <taxon>Pseudomonadota</taxon>
        <taxon>Alphaproteobacteria</taxon>
        <taxon>Hyphomicrobiales</taxon>
        <taxon>Nitrobacteraceae</taxon>
        <taxon>Rhodopseudomonas</taxon>
    </lineage>
</organism>
<proteinExistence type="predicted"/>
<dbReference type="Gene3D" id="2.30.30.760">
    <property type="match status" value="1"/>
</dbReference>